<dbReference type="CDD" id="cd14688">
    <property type="entry name" value="bZIP_YAP"/>
    <property type="match status" value="1"/>
</dbReference>
<keyword evidence="1" id="KW-0175">Coiled coil</keyword>
<accession>A0AAD9G985</accession>
<evidence type="ECO:0000256" key="2">
    <source>
        <dbReference type="SAM" id="MobiDB-lite"/>
    </source>
</evidence>
<feature type="compositionally biased region" description="Polar residues" evidence="2">
    <location>
        <begin position="72"/>
        <end position="91"/>
    </location>
</feature>
<evidence type="ECO:0000256" key="1">
    <source>
        <dbReference type="SAM" id="Coils"/>
    </source>
</evidence>
<organism evidence="3 4">
    <name type="scientific">Phytophthora citrophthora</name>
    <dbReference type="NCBI Taxonomy" id="4793"/>
    <lineage>
        <taxon>Eukaryota</taxon>
        <taxon>Sar</taxon>
        <taxon>Stramenopiles</taxon>
        <taxon>Oomycota</taxon>
        <taxon>Peronosporomycetes</taxon>
        <taxon>Peronosporales</taxon>
        <taxon>Peronosporaceae</taxon>
        <taxon>Phytophthora</taxon>
    </lineage>
</organism>
<sequence length="361" mass="40301">MANLLRNPSLHFVENFDSYALPQISSARRQVGPSRGRHDASTVAPFAPRTHGDNVPAADAATTALLSFTHGTGSVSDSLPTGNASAVTNTTGKRKRSAYYSTSTRRHQSRANQARYRERQRAAQFQLQQSVEDLHKEVDSLKRQYHEHSSLSSSNQSPWSVVAEVFHLIESSFRSPWCMTNSKEIMGHKATRRVLASIKKAFAHDATMGNLVGADALMTQLRYYNQYFGEPQLKLQRIETVASGVMAAKAKLSVTVTELTLRHIFPHAVKLRDTNHYASEQHSLYDRLLGQRLELPGSMCFFFDEYSHQVVRLETRIDLVPALLRSLRNLKDVCDVMEHALVTLDCVIHDGLSKLAPGVTG</sequence>
<dbReference type="Proteomes" id="UP001259832">
    <property type="component" value="Unassembled WGS sequence"/>
</dbReference>
<protein>
    <submittedName>
        <fullName evidence="3">BZIP transcription factor 1</fullName>
    </submittedName>
</protein>
<feature type="coiled-coil region" evidence="1">
    <location>
        <begin position="124"/>
        <end position="151"/>
    </location>
</feature>
<gene>
    <name evidence="3" type="ORF">P3T76_011338</name>
</gene>
<reference evidence="3" key="1">
    <citation type="submission" date="2023-08" db="EMBL/GenBank/DDBJ databases">
        <title>Reference Genome Resource for the Citrus Pathogen Phytophthora citrophthora.</title>
        <authorList>
            <person name="Moller H."/>
            <person name="Coetzee B."/>
            <person name="Rose L.J."/>
            <person name="Van Niekerk J.M."/>
        </authorList>
    </citation>
    <scope>NUCLEOTIDE SEQUENCE</scope>
    <source>
        <strain evidence="3">STE-U-9442</strain>
    </source>
</reference>
<keyword evidence="4" id="KW-1185">Reference proteome</keyword>
<evidence type="ECO:0000313" key="4">
    <source>
        <dbReference type="Proteomes" id="UP001259832"/>
    </source>
</evidence>
<feature type="region of interest" description="Disordered" evidence="2">
    <location>
        <begin position="72"/>
        <end position="111"/>
    </location>
</feature>
<comment type="caution">
    <text evidence="3">The sequence shown here is derived from an EMBL/GenBank/DDBJ whole genome shotgun (WGS) entry which is preliminary data.</text>
</comment>
<name>A0AAD9G985_9STRA</name>
<proteinExistence type="predicted"/>
<dbReference type="AlphaFoldDB" id="A0AAD9G985"/>
<evidence type="ECO:0000313" key="3">
    <source>
        <dbReference type="EMBL" id="KAK1934135.1"/>
    </source>
</evidence>
<dbReference type="EMBL" id="JASMQC010000026">
    <property type="protein sequence ID" value="KAK1934135.1"/>
    <property type="molecule type" value="Genomic_DNA"/>
</dbReference>
<feature type="region of interest" description="Disordered" evidence="2">
    <location>
        <begin position="27"/>
        <end position="54"/>
    </location>
</feature>